<keyword evidence="2" id="KW-1185">Reference proteome</keyword>
<sequence>MKVGISNGFGITHFKCICLTNMGDFLMLTFIEGVFKPYFSGNEYIEPAPDSKVRLAKVFDKNGKSVDPIMPKFFNVIESTNPNSLDQTFKLISEYQKNPEVALVRAAPISNIRNIRRNAETFNCSVRSRIIHMDIDGISAPREGMSIEDQGRYCIDLLRKLEPDIFPDNPAFIAKASGSAGIKPGIRLHMYMQTSKAVSNGQLKYLSYQLNKKAQEEYGFELLDTSVYDKVHLMYTAEPVFENPEINPFKDKERAVHILGDSITLPENLQEYQGISNYVLKKEHFSYITGIEGLHDFPSKDFEKRIETLKEAKDNVFMRHTISVYCAAVEQGVDINWLDAQVEKILEGYENRTRSVKEYIGNAKEAALKIILSRSLRKVDGNINVSSDPTVSTMLPVKDEATDSADNDRFLKINHLPPEDSLTFVKASLGTGKTTTVQTWLASGLFKGRFLSITNTVSLVEGNAKKLESGCYNKLKDYTEFRDGKIDRMSTTIHSLHRFYDTINQKGLDMVFIDECDAVMNDILFSDLIKEKDKCIKTLKLILQEAKYVVLSDGDISPETIEAYARLCDPVKQVVIYQHDRKMLANAQAIELFDENSVWAAMQGALEIGEKCLLVSDCSPDELNEKGIALRSVTAANIKEIHKNSTKDADIKEILTYGNPSLQQQRVDGLLCSPSVTSGVDFSYFDTVFLITRDSGIHAPNLRFQALRRDRGARTIYYYTAPATEGFKAGADKYEESLGWLQRCRKIFAKRREEECSKYKSTFRMLLRDQGCSISLDPGKWGTIESANSEYHEERVNAILSATPSFQLQRHNDAWEVKQFITRYYEDVDDLGDVNEEMVELWLKQKPHDRAAFFHKVHKKFWKIIKSCEASYDPFINHLKRFPSEWYQCTGLDVRTEPWRIKRYFKMMGITEPGDFDNIVGWYRTYCKIEGIQIPTEFMTEFELSMLGDKDVLLL</sequence>
<organism evidence="1 2">
    <name type="scientific">Vibrio phage Chester</name>
    <dbReference type="NCBI Taxonomy" id="2712961"/>
    <lineage>
        <taxon>Viruses</taxon>
        <taxon>Duplodnaviria</taxon>
        <taxon>Heunggongvirae</taxon>
        <taxon>Uroviricota</taxon>
        <taxon>Caudoviricetes</taxon>
        <taxon>Demerecviridae</taxon>
        <taxon>Ermolyevavirinae</taxon>
        <taxon>Thalassavirus</taxon>
        <taxon>Thalassavirus chester</taxon>
    </lineage>
</organism>
<evidence type="ECO:0000313" key="1">
    <source>
        <dbReference type="EMBL" id="QIN96499.1"/>
    </source>
</evidence>
<reference evidence="1 2" key="1">
    <citation type="submission" date="2020-01" db="EMBL/GenBank/DDBJ databases">
        <authorList>
            <person name="Luck C."/>
            <person name="Lieb S."/>
            <person name="Broussard G."/>
        </authorList>
    </citation>
    <scope>NUCLEOTIDE SEQUENCE [LARGE SCALE GENOMIC DNA]</scope>
</reference>
<dbReference type="EMBL" id="MN966732">
    <property type="protein sequence ID" value="QIN96499.1"/>
    <property type="molecule type" value="Genomic_DNA"/>
</dbReference>
<dbReference type="Gene3D" id="3.40.50.300">
    <property type="entry name" value="P-loop containing nucleotide triphosphate hydrolases"/>
    <property type="match status" value="1"/>
</dbReference>
<proteinExistence type="predicted"/>
<gene>
    <name evidence="1" type="ORF">CHESTER_72</name>
</gene>
<dbReference type="SUPFAM" id="SSF52540">
    <property type="entry name" value="P-loop containing nucleoside triphosphate hydrolases"/>
    <property type="match status" value="1"/>
</dbReference>
<dbReference type="Proteomes" id="UP000501678">
    <property type="component" value="Segment"/>
</dbReference>
<name>A0A6G8R523_9CAUD</name>
<evidence type="ECO:0000313" key="2">
    <source>
        <dbReference type="Proteomes" id="UP000501678"/>
    </source>
</evidence>
<dbReference type="InterPro" id="IPR027417">
    <property type="entry name" value="P-loop_NTPase"/>
</dbReference>
<protein>
    <submittedName>
        <fullName evidence="1">Putative replication binding protein</fullName>
    </submittedName>
</protein>
<accession>A0A6G8R523</accession>